<reference evidence="3" key="1">
    <citation type="submission" date="2021-04" db="EMBL/GenBank/DDBJ databases">
        <title>Genome based classification of Actinospica acidithermotolerans sp. nov., an actinobacterium isolated from an Indonesian hot spring.</title>
        <authorList>
            <person name="Kusuma A.B."/>
            <person name="Putra K.E."/>
            <person name="Nafisah S."/>
            <person name="Loh J."/>
            <person name="Nouioui I."/>
            <person name="Goodfellow M."/>
        </authorList>
    </citation>
    <scope>NUCLEOTIDE SEQUENCE</scope>
    <source>
        <strain evidence="3">CSCA 57</strain>
    </source>
</reference>
<evidence type="ECO:0000256" key="1">
    <source>
        <dbReference type="SAM" id="MobiDB-lite"/>
    </source>
</evidence>
<dbReference type="PANTHER" id="PTHR34293:SF1">
    <property type="entry name" value="HTH-TYPE TRANSCRIPTIONAL REGULATOR TRMBL2"/>
    <property type="match status" value="1"/>
</dbReference>
<dbReference type="GO" id="GO:0003677">
    <property type="term" value="F:DNA binding"/>
    <property type="evidence" value="ECO:0007669"/>
    <property type="project" value="InterPro"/>
</dbReference>
<dbReference type="Proteomes" id="UP000675781">
    <property type="component" value="Unassembled WGS sequence"/>
</dbReference>
<feature type="region of interest" description="Disordered" evidence="1">
    <location>
        <begin position="1"/>
        <end position="27"/>
    </location>
</feature>
<gene>
    <name evidence="3" type="ORF">KDL01_09595</name>
</gene>
<comment type="caution">
    <text evidence="3">The sequence shown here is derived from an EMBL/GenBank/DDBJ whole genome shotgun (WGS) entry which is preliminary data.</text>
</comment>
<organism evidence="3 4">
    <name type="scientific">Actinospica durhamensis</name>
    <dbReference type="NCBI Taxonomy" id="1508375"/>
    <lineage>
        <taxon>Bacteria</taxon>
        <taxon>Bacillati</taxon>
        <taxon>Actinomycetota</taxon>
        <taxon>Actinomycetes</taxon>
        <taxon>Catenulisporales</taxon>
        <taxon>Actinospicaceae</taxon>
        <taxon>Actinospica</taxon>
    </lineage>
</organism>
<dbReference type="InterPro" id="IPR036388">
    <property type="entry name" value="WH-like_DNA-bd_sf"/>
</dbReference>
<proteinExistence type="predicted"/>
<dbReference type="Gene3D" id="1.10.10.10">
    <property type="entry name" value="Winged helix-like DNA-binding domain superfamily/Winged helix DNA-binding domain"/>
    <property type="match status" value="1"/>
</dbReference>
<evidence type="ECO:0000313" key="4">
    <source>
        <dbReference type="Proteomes" id="UP000675781"/>
    </source>
</evidence>
<protein>
    <submittedName>
        <fullName evidence="3">Helix-turn-helix transcriptional regulator</fullName>
    </submittedName>
</protein>
<name>A0A941IN30_9ACTN</name>
<dbReference type="RefSeq" id="WP_212528041.1">
    <property type="nucleotide sequence ID" value="NZ_JAGSOG010000032.1"/>
</dbReference>
<dbReference type="GO" id="GO:0006355">
    <property type="term" value="P:regulation of DNA-templated transcription"/>
    <property type="evidence" value="ECO:0007669"/>
    <property type="project" value="InterPro"/>
</dbReference>
<feature type="domain" description="HTH luxR-type" evidence="2">
    <location>
        <begin position="292"/>
        <end position="342"/>
    </location>
</feature>
<dbReference type="SUPFAM" id="SSF46894">
    <property type="entry name" value="C-terminal effector domain of the bipartite response regulators"/>
    <property type="match status" value="1"/>
</dbReference>
<evidence type="ECO:0000259" key="2">
    <source>
        <dbReference type="SMART" id="SM00421"/>
    </source>
</evidence>
<dbReference type="InterPro" id="IPR051797">
    <property type="entry name" value="TrmB-like"/>
</dbReference>
<keyword evidence="4" id="KW-1185">Reference proteome</keyword>
<dbReference type="EMBL" id="JAGSOG010000032">
    <property type="protein sequence ID" value="MBR7833519.1"/>
    <property type="molecule type" value="Genomic_DNA"/>
</dbReference>
<dbReference type="Pfam" id="PF00196">
    <property type="entry name" value="GerE"/>
    <property type="match status" value="1"/>
</dbReference>
<dbReference type="PANTHER" id="PTHR34293">
    <property type="entry name" value="HTH-TYPE TRANSCRIPTIONAL REGULATOR TRMBL2"/>
    <property type="match status" value="1"/>
</dbReference>
<dbReference type="AlphaFoldDB" id="A0A941IN30"/>
<dbReference type="InterPro" id="IPR016032">
    <property type="entry name" value="Sig_transdc_resp-reg_C-effctor"/>
</dbReference>
<dbReference type="SMART" id="SM00421">
    <property type="entry name" value="HTH_LUXR"/>
    <property type="match status" value="1"/>
</dbReference>
<sequence length="354" mass="37845">MFTDTLSPMDPVTAGLTAGGGGADGRAAAGDRERAVYRYATARGALLSPDAAAADLGLPLPEVHAAIHRLVDLHLLEADDAAAGALVPRGPQVAAALLISPIERAMYQRRELADTLREHIEDITRPEPGGTEPAGAIDVLHGVAEIRGLCKLAAEVCRSELIVLRPSHGDGDVFDELFDACYGILAPGISLRIIGPHRNRAGFDARAKAARWEQSGAQIRTLSQVPQAAVVFDRTLAVMVNLSDSGGEPTARRVRDQNVVRFLISLFDQLWESATPFSSDEPGYAAASDDLQRTIARLMAQGFTDEVVARRLGMSVRTCRRHIAAMLQNLDAVSRFQAGVQAATRFTLHDACGT</sequence>
<accession>A0A941IN30</accession>
<evidence type="ECO:0000313" key="3">
    <source>
        <dbReference type="EMBL" id="MBR7833519.1"/>
    </source>
</evidence>
<dbReference type="InterPro" id="IPR000792">
    <property type="entry name" value="Tscrpt_reg_LuxR_C"/>
</dbReference>